<name>A0A517QHL7_9PLAN</name>
<organism evidence="1 2">
    <name type="scientific">Thalassoglobus polymorphus</name>
    <dbReference type="NCBI Taxonomy" id="2527994"/>
    <lineage>
        <taxon>Bacteria</taxon>
        <taxon>Pseudomonadati</taxon>
        <taxon>Planctomycetota</taxon>
        <taxon>Planctomycetia</taxon>
        <taxon>Planctomycetales</taxon>
        <taxon>Planctomycetaceae</taxon>
        <taxon>Thalassoglobus</taxon>
    </lineage>
</organism>
<dbReference type="RefSeq" id="WP_145195488.1">
    <property type="nucleotide sequence ID" value="NZ_CP036267.1"/>
</dbReference>
<sequence>MTPEPTIRINVDVTNPGQFFACCGLLELADRLWNGAEGWFDESLLHFCIATEDSTANAEGLLQALINCELRNTMEPDKLERYEFLKTLTTKERSKSQAEERKQYDKLWRELPLVLDAPFHLTMDWFLDNRAGGSRFKTWAGQQSVINIALDMKKPVDAGKYADVPSEDWLQHTCGESVDFNFDSDSSVQSSPLDAGFSLDPLKMSGATRPLMQLFAFIGLQRFRSLADTKNNAYTYSPWTIPALPPAAACMASSGSQVPGQQKLTFPLLYRTKYLKSFLPAQLNGE</sequence>
<evidence type="ECO:0000313" key="1">
    <source>
        <dbReference type="EMBL" id="QDT31133.1"/>
    </source>
</evidence>
<dbReference type="NCBIfam" id="TIGR04106">
    <property type="entry name" value="cas8c_GSU0052"/>
    <property type="match status" value="1"/>
</dbReference>
<keyword evidence="2" id="KW-1185">Reference proteome</keyword>
<dbReference type="AlphaFoldDB" id="A0A517QHL7"/>
<dbReference type="Proteomes" id="UP000315724">
    <property type="component" value="Chromosome"/>
</dbReference>
<dbReference type="OrthoDB" id="129560at2"/>
<dbReference type="EMBL" id="CP036267">
    <property type="protein sequence ID" value="QDT31133.1"/>
    <property type="molecule type" value="Genomic_DNA"/>
</dbReference>
<dbReference type="InterPro" id="IPR026391">
    <property type="entry name" value="Cas_GSU0052"/>
</dbReference>
<protein>
    <submittedName>
        <fullName evidence="1">Uncharacterized protein</fullName>
    </submittedName>
</protein>
<gene>
    <name evidence="1" type="ORF">Mal48_03640</name>
</gene>
<accession>A0A517QHL7</accession>
<proteinExistence type="predicted"/>
<reference evidence="1 2" key="1">
    <citation type="submission" date="2019-02" db="EMBL/GenBank/DDBJ databases">
        <title>Deep-cultivation of Planctomycetes and their phenomic and genomic characterization uncovers novel biology.</title>
        <authorList>
            <person name="Wiegand S."/>
            <person name="Jogler M."/>
            <person name="Boedeker C."/>
            <person name="Pinto D."/>
            <person name="Vollmers J."/>
            <person name="Rivas-Marin E."/>
            <person name="Kohn T."/>
            <person name="Peeters S.H."/>
            <person name="Heuer A."/>
            <person name="Rast P."/>
            <person name="Oberbeckmann S."/>
            <person name="Bunk B."/>
            <person name="Jeske O."/>
            <person name="Meyerdierks A."/>
            <person name="Storesund J.E."/>
            <person name="Kallscheuer N."/>
            <person name="Luecker S."/>
            <person name="Lage O.M."/>
            <person name="Pohl T."/>
            <person name="Merkel B.J."/>
            <person name="Hornburger P."/>
            <person name="Mueller R.-W."/>
            <person name="Bruemmer F."/>
            <person name="Labrenz M."/>
            <person name="Spormann A.M."/>
            <person name="Op den Camp H."/>
            <person name="Overmann J."/>
            <person name="Amann R."/>
            <person name="Jetten M.S.M."/>
            <person name="Mascher T."/>
            <person name="Medema M.H."/>
            <person name="Devos D.P."/>
            <person name="Kaster A.-K."/>
            <person name="Ovreas L."/>
            <person name="Rohde M."/>
            <person name="Galperin M.Y."/>
            <person name="Jogler C."/>
        </authorList>
    </citation>
    <scope>NUCLEOTIDE SEQUENCE [LARGE SCALE GENOMIC DNA]</scope>
    <source>
        <strain evidence="1 2">Mal48</strain>
    </source>
</reference>
<dbReference type="KEGG" id="tpol:Mal48_03640"/>
<evidence type="ECO:0000313" key="2">
    <source>
        <dbReference type="Proteomes" id="UP000315724"/>
    </source>
</evidence>